<keyword evidence="1" id="KW-1133">Transmembrane helix</keyword>
<evidence type="ECO:0000313" key="2">
    <source>
        <dbReference type="EMBL" id="TDR46639.1"/>
    </source>
</evidence>
<feature type="transmembrane region" description="Helical" evidence="1">
    <location>
        <begin position="38"/>
        <end position="60"/>
    </location>
</feature>
<proteinExistence type="predicted"/>
<sequence>MARSWDDRVNALSDQDWAWWPLLSLRPLREQALSHARLLQIVLGFGGVCACFSVLLYWLLFDTPDWLVAASLAGVTVALFYAAARLTLYRSWNRRAARLRSDVDPL</sequence>
<keyword evidence="1" id="KW-0472">Membrane</keyword>
<dbReference type="EMBL" id="SNZH01000003">
    <property type="protein sequence ID" value="TDR46639.1"/>
    <property type="molecule type" value="Genomic_DNA"/>
</dbReference>
<keyword evidence="3" id="KW-1185">Reference proteome</keyword>
<comment type="caution">
    <text evidence="2">The sequence shown here is derived from an EMBL/GenBank/DDBJ whole genome shotgun (WGS) entry which is preliminary data.</text>
</comment>
<dbReference type="AlphaFoldDB" id="A0A4R6Z505"/>
<accession>A0A4R6Z505</accession>
<organism evidence="2 3">
    <name type="scientific">Tahibacter aquaticus</name>
    <dbReference type="NCBI Taxonomy" id="520092"/>
    <lineage>
        <taxon>Bacteria</taxon>
        <taxon>Pseudomonadati</taxon>
        <taxon>Pseudomonadota</taxon>
        <taxon>Gammaproteobacteria</taxon>
        <taxon>Lysobacterales</taxon>
        <taxon>Rhodanobacteraceae</taxon>
        <taxon>Tahibacter</taxon>
    </lineage>
</organism>
<evidence type="ECO:0000313" key="3">
    <source>
        <dbReference type="Proteomes" id="UP000295293"/>
    </source>
</evidence>
<name>A0A4R6Z505_9GAMM</name>
<evidence type="ECO:0000256" key="1">
    <source>
        <dbReference type="SAM" id="Phobius"/>
    </source>
</evidence>
<keyword evidence="1" id="KW-0812">Transmembrane</keyword>
<feature type="transmembrane region" description="Helical" evidence="1">
    <location>
        <begin position="66"/>
        <end position="88"/>
    </location>
</feature>
<reference evidence="2 3" key="1">
    <citation type="submission" date="2019-03" db="EMBL/GenBank/DDBJ databases">
        <title>Genomic Encyclopedia of Type Strains, Phase IV (KMG-IV): sequencing the most valuable type-strain genomes for metagenomic binning, comparative biology and taxonomic classification.</title>
        <authorList>
            <person name="Goeker M."/>
        </authorList>
    </citation>
    <scope>NUCLEOTIDE SEQUENCE [LARGE SCALE GENOMIC DNA]</scope>
    <source>
        <strain evidence="2 3">DSM 21667</strain>
    </source>
</reference>
<protein>
    <submittedName>
        <fullName evidence="2">Uncharacterized protein</fullName>
    </submittedName>
</protein>
<dbReference type="Proteomes" id="UP000295293">
    <property type="component" value="Unassembled WGS sequence"/>
</dbReference>
<gene>
    <name evidence="2" type="ORF">DFR29_103175</name>
</gene>